<comment type="caution">
    <text evidence="1">The sequence shown here is derived from an EMBL/GenBank/DDBJ whole genome shotgun (WGS) entry which is preliminary data.</text>
</comment>
<dbReference type="SUPFAM" id="SSF103511">
    <property type="entry name" value="Chlorophyll a-b binding protein"/>
    <property type="match status" value="1"/>
</dbReference>
<keyword evidence="2" id="KW-1185">Reference proteome</keyword>
<reference evidence="1 2" key="1">
    <citation type="submission" date="2024-06" db="EMBL/GenBank/DDBJ databases">
        <authorList>
            <person name="Kraege A."/>
            <person name="Thomma B."/>
        </authorList>
    </citation>
    <scope>NUCLEOTIDE SEQUENCE [LARGE SCALE GENOMIC DNA]</scope>
</reference>
<protein>
    <submittedName>
        <fullName evidence="1">G7409 protein</fullName>
    </submittedName>
</protein>
<accession>A0ABP1G1U8</accession>
<proteinExistence type="predicted"/>
<evidence type="ECO:0000313" key="2">
    <source>
        <dbReference type="Proteomes" id="UP001497392"/>
    </source>
</evidence>
<dbReference type="Gene3D" id="1.10.3460.10">
    <property type="entry name" value="Chlorophyll a/b binding protein domain"/>
    <property type="match status" value="1"/>
</dbReference>
<gene>
    <name evidence="1" type="primary">g7409</name>
    <name evidence="1" type="ORF">VP750_LOCUS6344</name>
</gene>
<sequence length="123" mass="13520">MQTTSRSPQATLDICRPFGRSSIPRCLHQRPSHRALQQRRAVADRVEDLPPLPVPKLPKGATEAPMEPELITSKFGFVENAEIVNSRAAMLGFFGILLVEFIAGKGIFEMIGLKVGNGLGFEF</sequence>
<dbReference type="EMBL" id="CAXHTA020000011">
    <property type="protein sequence ID" value="CAL5224685.1"/>
    <property type="molecule type" value="Genomic_DNA"/>
</dbReference>
<name>A0ABP1G1U8_9CHLO</name>
<organism evidence="1 2">
    <name type="scientific">Coccomyxa viridis</name>
    <dbReference type="NCBI Taxonomy" id="1274662"/>
    <lineage>
        <taxon>Eukaryota</taxon>
        <taxon>Viridiplantae</taxon>
        <taxon>Chlorophyta</taxon>
        <taxon>core chlorophytes</taxon>
        <taxon>Trebouxiophyceae</taxon>
        <taxon>Trebouxiophyceae incertae sedis</taxon>
        <taxon>Coccomyxaceae</taxon>
        <taxon>Coccomyxa</taxon>
    </lineage>
</organism>
<evidence type="ECO:0000313" key="1">
    <source>
        <dbReference type="EMBL" id="CAL5224685.1"/>
    </source>
</evidence>
<dbReference type="Proteomes" id="UP001497392">
    <property type="component" value="Unassembled WGS sequence"/>
</dbReference>